<dbReference type="InterPro" id="IPR036036">
    <property type="entry name" value="SOCS_box-like_dom_sf"/>
</dbReference>
<evidence type="ECO:0000256" key="2">
    <source>
        <dbReference type="ARBA" id="ARBA00022700"/>
    </source>
</evidence>
<keyword evidence="9" id="KW-1185">Reference proteome</keyword>
<keyword evidence="2" id="KW-0734">Signal transduction inhibitor</keyword>
<reference evidence="8 9" key="1">
    <citation type="submission" date="2020-04" db="EMBL/GenBank/DDBJ databases">
        <authorList>
            <person name="Alioto T."/>
            <person name="Alioto T."/>
            <person name="Gomez Garrido J."/>
        </authorList>
    </citation>
    <scope>NUCLEOTIDE SEQUENCE [LARGE SCALE GENOMIC DNA]</scope>
</reference>
<keyword evidence="1" id="KW-0341">Growth regulation</keyword>
<dbReference type="GO" id="GO:0046935">
    <property type="term" value="F:1-phosphatidylinositol-3-kinase regulator activity"/>
    <property type="evidence" value="ECO:0007669"/>
    <property type="project" value="TreeGrafter"/>
</dbReference>
<dbReference type="PANTHER" id="PTHR10155:SF16">
    <property type="entry name" value="SUPPRESSOR OF CYTOKINE SIGNALING 2"/>
    <property type="match status" value="1"/>
</dbReference>
<comment type="caution">
    <text evidence="8">The sequence shown here is derived from an EMBL/GenBank/DDBJ whole genome shotgun (WGS) entry which is preliminary data.</text>
</comment>
<dbReference type="PANTHER" id="PTHR10155">
    <property type="entry name" value="PHOSPHATIDYLINOSITOL 3-KINASE REGULATORY SUBUNIT"/>
    <property type="match status" value="1"/>
</dbReference>
<dbReference type="PROSITE" id="PS50001">
    <property type="entry name" value="SH2"/>
    <property type="match status" value="1"/>
</dbReference>
<dbReference type="EMBL" id="CADEPI010000037">
    <property type="protein sequence ID" value="CAB3368300.1"/>
    <property type="molecule type" value="Genomic_DNA"/>
</dbReference>
<feature type="domain" description="SOCS box" evidence="7">
    <location>
        <begin position="318"/>
        <end position="366"/>
    </location>
</feature>
<dbReference type="SMART" id="SM00969">
    <property type="entry name" value="SOCS_box"/>
    <property type="match status" value="1"/>
</dbReference>
<sequence>MKLSAGLLVRVRHEARSPLDNLPVTHGNVKPEEPRRLFRRSAGQLASLVLCQLPHVGGGCTAHPSHGGPGLVGFGNATPAGVTIMLTCPHCQQSFEGPAGSASDTTSRGVPPTCCCTAAPATPFVRLFAGSGGFVVKNTSSTPHLQLSIQPHATGLQEPFSPTLQIVWPRPSPATINRNSASITATRKALVKSGWYYEAFSGEESLIALKNCPPGTFLVRDSSDPEHLFSLSVQTTRGPTSVRLHYLNGEFRLDAQHHLAHHVPRFDCVLKLVEHYVQEGKETQRRLANRKYVNVSPTPEPGSQVWVDDSGRMHSPILLTQPLRCRVSSLQHLARLAINQRLQSRDLPALKLPKTTEDYLREYPYRQ</sequence>
<dbReference type="OrthoDB" id="10063348at2759"/>
<evidence type="ECO:0008006" key="10">
    <source>
        <dbReference type="Google" id="ProtNLM"/>
    </source>
</evidence>
<dbReference type="Gene3D" id="3.30.505.10">
    <property type="entry name" value="SH2 domain"/>
    <property type="match status" value="1"/>
</dbReference>
<gene>
    <name evidence="8" type="ORF">CLODIP_2_CD06780</name>
</gene>
<dbReference type="GO" id="GO:0009968">
    <property type="term" value="P:negative regulation of signal transduction"/>
    <property type="evidence" value="ECO:0007669"/>
    <property type="project" value="UniProtKB-KW"/>
</dbReference>
<evidence type="ECO:0000256" key="4">
    <source>
        <dbReference type="ARBA" id="ARBA00022999"/>
    </source>
</evidence>
<dbReference type="Pfam" id="PF07525">
    <property type="entry name" value="SOCS_box"/>
    <property type="match status" value="1"/>
</dbReference>
<dbReference type="Pfam" id="PF00017">
    <property type="entry name" value="SH2"/>
    <property type="match status" value="1"/>
</dbReference>
<evidence type="ECO:0000313" key="8">
    <source>
        <dbReference type="EMBL" id="CAB3368300.1"/>
    </source>
</evidence>
<evidence type="ECO:0000313" key="9">
    <source>
        <dbReference type="Proteomes" id="UP000494165"/>
    </source>
</evidence>
<dbReference type="AlphaFoldDB" id="A0A8S1CJB5"/>
<keyword evidence="4 5" id="KW-0727">SH2 domain</keyword>
<dbReference type="InterPro" id="IPR001496">
    <property type="entry name" value="SOCS_box"/>
</dbReference>
<evidence type="ECO:0000256" key="5">
    <source>
        <dbReference type="PROSITE-ProRule" id="PRU00191"/>
    </source>
</evidence>
<evidence type="ECO:0000259" key="7">
    <source>
        <dbReference type="PROSITE" id="PS50225"/>
    </source>
</evidence>
<dbReference type="InterPro" id="IPR036860">
    <property type="entry name" value="SH2_dom_sf"/>
</dbReference>
<dbReference type="CDD" id="cd09923">
    <property type="entry name" value="SH2_SOCS_family"/>
    <property type="match status" value="1"/>
</dbReference>
<feature type="domain" description="SH2" evidence="6">
    <location>
        <begin position="195"/>
        <end position="291"/>
    </location>
</feature>
<dbReference type="SUPFAM" id="SSF158235">
    <property type="entry name" value="SOCS box-like"/>
    <property type="match status" value="1"/>
</dbReference>
<evidence type="ECO:0000259" key="6">
    <source>
        <dbReference type="PROSITE" id="PS50001"/>
    </source>
</evidence>
<dbReference type="PROSITE" id="PS50225">
    <property type="entry name" value="SOCS"/>
    <property type="match status" value="1"/>
</dbReference>
<dbReference type="GO" id="GO:0005942">
    <property type="term" value="C:phosphatidylinositol 3-kinase complex"/>
    <property type="evidence" value="ECO:0007669"/>
    <property type="project" value="TreeGrafter"/>
</dbReference>
<accession>A0A8S1CJB5</accession>
<keyword evidence="3" id="KW-0833">Ubl conjugation pathway</keyword>
<name>A0A8S1CJB5_9INSE</name>
<protein>
    <recommendedName>
        <fullName evidence="10">Cytokine-inducible SH2-containing protein</fullName>
    </recommendedName>
</protein>
<dbReference type="SUPFAM" id="SSF55550">
    <property type="entry name" value="SH2 domain"/>
    <property type="match status" value="1"/>
</dbReference>
<organism evidence="8 9">
    <name type="scientific">Cloeon dipterum</name>
    <dbReference type="NCBI Taxonomy" id="197152"/>
    <lineage>
        <taxon>Eukaryota</taxon>
        <taxon>Metazoa</taxon>
        <taxon>Ecdysozoa</taxon>
        <taxon>Arthropoda</taxon>
        <taxon>Hexapoda</taxon>
        <taxon>Insecta</taxon>
        <taxon>Pterygota</taxon>
        <taxon>Palaeoptera</taxon>
        <taxon>Ephemeroptera</taxon>
        <taxon>Pisciforma</taxon>
        <taxon>Baetidae</taxon>
        <taxon>Cloeon</taxon>
    </lineage>
</organism>
<dbReference type="Proteomes" id="UP000494165">
    <property type="component" value="Unassembled WGS sequence"/>
</dbReference>
<evidence type="ECO:0000256" key="1">
    <source>
        <dbReference type="ARBA" id="ARBA00022604"/>
    </source>
</evidence>
<dbReference type="SMART" id="SM00253">
    <property type="entry name" value="SOCS"/>
    <property type="match status" value="1"/>
</dbReference>
<dbReference type="InterPro" id="IPR000980">
    <property type="entry name" value="SH2"/>
</dbReference>
<proteinExistence type="predicted"/>
<dbReference type="GO" id="GO:0046854">
    <property type="term" value="P:phosphatidylinositol phosphate biosynthetic process"/>
    <property type="evidence" value="ECO:0007669"/>
    <property type="project" value="TreeGrafter"/>
</dbReference>
<dbReference type="GO" id="GO:0035556">
    <property type="term" value="P:intracellular signal transduction"/>
    <property type="evidence" value="ECO:0007669"/>
    <property type="project" value="InterPro"/>
</dbReference>
<dbReference type="SMART" id="SM00252">
    <property type="entry name" value="SH2"/>
    <property type="match status" value="1"/>
</dbReference>
<evidence type="ECO:0000256" key="3">
    <source>
        <dbReference type="ARBA" id="ARBA00022786"/>
    </source>
</evidence>